<evidence type="ECO:0000313" key="2">
    <source>
        <dbReference type="Proteomes" id="UP000282386"/>
    </source>
</evidence>
<protein>
    <submittedName>
        <fullName evidence="1">Uncharacterized protein</fullName>
    </submittedName>
</protein>
<name>A0A7Z9D5G5_9MICC</name>
<reference evidence="1 2" key="1">
    <citation type="submission" date="2018-12" db="EMBL/GenBank/DDBJ databases">
        <authorList>
            <consortium name="Pathogen Informatics"/>
        </authorList>
    </citation>
    <scope>NUCLEOTIDE SEQUENCE [LARGE SCALE GENOMIC DNA]</scope>
    <source>
        <strain evidence="1 2">NCTC10207</strain>
    </source>
</reference>
<sequence>MYPGYTGSMSSPHVTAEQLKLWRAPRIDPPIPRSWPIPEMDRPTVERRLMACLLVGESDIACYTEVFEPFLDDGEGHVLIPPQKLEEYAQALLTSRRAYAKEIGIEGCRGNLVCAFEALERTGIIAYPDGNWCGIPEEGPEDGATRYGYVSLSAESAEALLLYDAAQLHCGTFSDTGEVSDQEIHDADCAIIQNRIIPVLEGHGVEVKWNGTAVDFPLVTNTGFFAIP</sequence>
<evidence type="ECO:0000313" key="1">
    <source>
        <dbReference type="EMBL" id="VEI22786.1"/>
    </source>
</evidence>
<proteinExistence type="predicted"/>
<accession>A0A7Z9D5G5</accession>
<organism evidence="1 2">
    <name type="scientific">Rothia aeria</name>
    <dbReference type="NCBI Taxonomy" id="172042"/>
    <lineage>
        <taxon>Bacteria</taxon>
        <taxon>Bacillati</taxon>
        <taxon>Actinomycetota</taxon>
        <taxon>Actinomycetes</taxon>
        <taxon>Micrococcales</taxon>
        <taxon>Micrococcaceae</taxon>
        <taxon>Rothia</taxon>
    </lineage>
</organism>
<dbReference type="AlphaFoldDB" id="A0A7Z9D5G5"/>
<gene>
    <name evidence="1" type="ORF">NCTC10207_00872</name>
</gene>
<dbReference type="EMBL" id="LR134479">
    <property type="protein sequence ID" value="VEI22786.1"/>
    <property type="molecule type" value="Genomic_DNA"/>
</dbReference>
<dbReference type="Proteomes" id="UP000282386">
    <property type="component" value="Chromosome"/>
</dbReference>